<feature type="region of interest" description="Disordered" evidence="1">
    <location>
        <begin position="38"/>
        <end position="84"/>
    </location>
</feature>
<evidence type="ECO:0000313" key="2">
    <source>
        <dbReference type="EMBL" id="GEO01939.1"/>
    </source>
</evidence>
<gene>
    <name evidence="2" type="ORF">NSE01_37710</name>
</gene>
<name>A0A512AQD8_9SPHN</name>
<dbReference type="AlphaFoldDB" id="A0A512AQD8"/>
<evidence type="ECO:0000313" key="3">
    <source>
        <dbReference type="Proteomes" id="UP000321464"/>
    </source>
</evidence>
<reference evidence="2 3" key="1">
    <citation type="submission" date="2019-07" db="EMBL/GenBank/DDBJ databases">
        <title>Whole genome shotgun sequence of Novosphingobium sediminis NBRC 106119.</title>
        <authorList>
            <person name="Hosoyama A."/>
            <person name="Uohara A."/>
            <person name="Ohji S."/>
            <person name="Ichikawa N."/>
        </authorList>
    </citation>
    <scope>NUCLEOTIDE SEQUENCE [LARGE SCALE GENOMIC DNA]</scope>
    <source>
        <strain evidence="2 3">NBRC 106119</strain>
    </source>
</reference>
<comment type="caution">
    <text evidence="2">The sequence shown here is derived from an EMBL/GenBank/DDBJ whole genome shotgun (WGS) entry which is preliminary data.</text>
</comment>
<proteinExistence type="predicted"/>
<protein>
    <submittedName>
        <fullName evidence="2">Uncharacterized protein</fullName>
    </submittedName>
</protein>
<organism evidence="2 3">
    <name type="scientific">Novosphingobium sediminis</name>
    <dbReference type="NCBI Taxonomy" id="707214"/>
    <lineage>
        <taxon>Bacteria</taxon>
        <taxon>Pseudomonadati</taxon>
        <taxon>Pseudomonadota</taxon>
        <taxon>Alphaproteobacteria</taxon>
        <taxon>Sphingomonadales</taxon>
        <taxon>Sphingomonadaceae</taxon>
        <taxon>Novosphingobium</taxon>
    </lineage>
</organism>
<feature type="compositionally biased region" description="Polar residues" evidence="1">
    <location>
        <begin position="66"/>
        <end position="84"/>
    </location>
</feature>
<evidence type="ECO:0000256" key="1">
    <source>
        <dbReference type="SAM" id="MobiDB-lite"/>
    </source>
</evidence>
<dbReference type="Proteomes" id="UP000321464">
    <property type="component" value="Unassembled WGS sequence"/>
</dbReference>
<accession>A0A512AQD8</accession>
<keyword evidence="3" id="KW-1185">Reference proteome</keyword>
<sequence length="84" mass="8910">MQPLDPAIGFEGPKPRLDRRQKIGFDDRESLAHLSVVGGADCRGGWPSGKRGKAEREDKAGPPPHSSASPVPTIRSAQTKPIAA</sequence>
<dbReference type="EMBL" id="BJYR01000029">
    <property type="protein sequence ID" value="GEO01939.1"/>
    <property type="molecule type" value="Genomic_DNA"/>
</dbReference>